<evidence type="ECO:0000256" key="1">
    <source>
        <dbReference type="SAM" id="SignalP"/>
    </source>
</evidence>
<sequence length="88" mass="9005">MKMRLASMLCIGILALSTLPGCSTTEVAGKSEVAAAERDEGMLITGSRIPRKGKDAKIGVTVLDGESPNALSTMGRTVLNSGASTPGR</sequence>
<evidence type="ECO:0000313" key="3">
    <source>
        <dbReference type="Proteomes" id="UP001246372"/>
    </source>
</evidence>
<dbReference type="RefSeq" id="WP_315649612.1">
    <property type="nucleotide sequence ID" value="NZ_JAVXZY010000002.1"/>
</dbReference>
<proteinExistence type="predicted"/>
<dbReference type="EMBL" id="JAVXZY010000002">
    <property type="protein sequence ID" value="MDT8999123.1"/>
    <property type="molecule type" value="Genomic_DNA"/>
</dbReference>
<feature type="signal peptide" evidence="1">
    <location>
        <begin position="1"/>
        <end position="20"/>
    </location>
</feature>
<comment type="caution">
    <text evidence="2">The sequence shown here is derived from an EMBL/GenBank/DDBJ whole genome shotgun (WGS) entry which is preliminary data.</text>
</comment>
<name>A0ABU3P971_9BURK</name>
<evidence type="ECO:0000313" key="2">
    <source>
        <dbReference type="EMBL" id="MDT8999123.1"/>
    </source>
</evidence>
<keyword evidence="3" id="KW-1185">Reference proteome</keyword>
<dbReference type="Proteomes" id="UP001246372">
    <property type="component" value="Unassembled WGS sequence"/>
</dbReference>
<accession>A0ABU3P971</accession>
<feature type="chain" id="PRO_5046157908" evidence="1">
    <location>
        <begin position="21"/>
        <end position="88"/>
    </location>
</feature>
<gene>
    <name evidence="2" type="ORF">RQP53_07570</name>
</gene>
<organism evidence="2 3">
    <name type="scientific">Roseateles aquae</name>
    <dbReference type="NCBI Taxonomy" id="3077235"/>
    <lineage>
        <taxon>Bacteria</taxon>
        <taxon>Pseudomonadati</taxon>
        <taxon>Pseudomonadota</taxon>
        <taxon>Betaproteobacteria</taxon>
        <taxon>Burkholderiales</taxon>
        <taxon>Sphaerotilaceae</taxon>
        <taxon>Roseateles</taxon>
    </lineage>
</organism>
<reference evidence="2" key="1">
    <citation type="submission" date="2023-09" db="EMBL/GenBank/DDBJ databases">
        <title>Paucibacter sp. APW11 Genome sequencing and assembly.</title>
        <authorList>
            <person name="Kim I."/>
        </authorList>
    </citation>
    <scope>NUCLEOTIDE SEQUENCE</scope>
    <source>
        <strain evidence="2">APW11</strain>
    </source>
</reference>
<protein>
    <submittedName>
        <fullName evidence="2">Uncharacterized protein</fullName>
    </submittedName>
</protein>
<keyword evidence="1" id="KW-0732">Signal</keyword>